<reference evidence="2 3" key="1">
    <citation type="journal article" date="2016" name="Nat. Commun.">
        <title>Thousands of microbial genomes shed light on interconnected biogeochemical processes in an aquifer system.</title>
        <authorList>
            <person name="Anantharaman K."/>
            <person name="Brown C.T."/>
            <person name="Hug L.A."/>
            <person name="Sharon I."/>
            <person name="Castelle C.J."/>
            <person name="Probst A.J."/>
            <person name="Thomas B.C."/>
            <person name="Singh A."/>
            <person name="Wilkins M.J."/>
            <person name="Karaoz U."/>
            <person name="Brodie E.L."/>
            <person name="Williams K.H."/>
            <person name="Hubbard S.S."/>
            <person name="Banfield J.F."/>
        </authorList>
    </citation>
    <scope>NUCLEOTIDE SEQUENCE [LARGE SCALE GENOMIC DNA]</scope>
</reference>
<evidence type="ECO:0000313" key="3">
    <source>
        <dbReference type="Proteomes" id="UP000178240"/>
    </source>
</evidence>
<proteinExistence type="predicted"/>
<dbReference type="AlphaFoldDB" id="A0A1G1Y189"/>
<feature type="transmembrane region" description="Helical" evidence="1">
    <location>
        <begin position="9"/>
        <end position="28"/>
    </location>
</feature>
<name>A0A1G1Y189_9BACT</name>
<protein>
    <submittedName>
        <fullName evidence="2">Uncharacterized protein</fullName>
    </submittedName>
</protein>
<gene>
    <name evidence="2" type="ORF">A2744_04050</name>
</gene>
<keyword evidence="1" id="KW-0472">Membrane</keyword>
<dbReference type="EMBL" id="MHIE01000008">
    <property type="protein sequence ID" value="OGY46058.1"/>
    <property type="molecule type" value="Genomic_DNA"/>
</dbReference>
<evidence type="ECO:0000313" key="2">
    <source>
        <dbReference type="EMBL" id="OGY46058.1"/>
    </source>
</evidence>
<evidence type="ECO:0000256" key="1">
    <source>
        <dbReference type="SAM" id="Phobius"/>
    </source>
</evidence>
<keyword evidence="1" id="KW-1133">Transmembrane helix</keyword>
<dbReference type="STRING" id="1797535.A2744_04050"/>
<comment type="caution">
    <text evidence="2">The sequence shown here is derived from an EMBL/GenBank/DDBJ whole genome shotgun (WGS) entry which is preliminary data.</text>
</comment>
<organism evidence="2 3">
    <name type="scientific">Candidatus Buchananbacteria bacterium RIFCSPHIGHO2_01_FULL_44_11</name>
    <dbReference type="NCBI Taxonomy" id="1797535"/>
    <lineage>
        <taxon>Bacteria</taxon>
        <taxon>Candidatus Buchananiibacteriota</taxon>
    </lineage>
</organism>
<sequence length="131" mass="15291">MKVSKNSRFILFLVVFLVVSFAIFWSWLTFKKIDRPANQAQVQAVRNIDLEKQYEQSLKEILKPFWPTKDPAGIRLQIIDLRAPARYLDLHINLVLAFDLFEQGQAESDQAKIEAGLERLTGLKNQYPWLE</sequence>
<dbReference type="Proteomes" id="UP000178240">
    <property type="component" value="Unassembled WGS sequence"/>
</dbReference>
<keyword evidence="1" id="KW-0812">Transmembrane</keyword>
<accession>A0A1G1Y189</accession>